<evidence type="ECO:0000256" key="7">
    <source>
        <dbReference type="ARBA" id="ARBA00023303"/>
    </source>
</evidence>
<dbReference type="OrthoDB" id="297496at2759"/>
<keyword evidence="2" id="KW-0813">Transport</keyword>
<dbReference type="PANTHER" id="PTHR11003">
    <property type="entry name" value="POTASSIUM CHANNEL, SUBFAMILY K"/>
    <property type="match status" value="1"/>
</dbReference>
<name>A0A2G9V004_TELCI</name>
<dbReference type="Pfam" id="PF07885">
    <property type="entry name" value="Ion_trans_2"/>
    <property type="match status" value="1"/>
</dbReference>
<keyword evidence="3 8" id="KW-0812">Transmembrane</keyword>
<keyword evidence="5" id="KW-0406">Ion transport</keyword>
<dbReference type="InterPro" id="IPR003280">
    <property type="entry name" value="2pore_dom_K_chnl"/>
</dbReference>
<keyword evidence="6 8" id="KW-0472">Membrane</keyword>
<dbReference type="AlphaFoldDB" id="A0A2G9V004"/>
<keyword evidence="7" id="KW-0407">Ion channel</keyword>
<evidence type="ECO:0000256" key="1">
    <source>
        <dbReference type="ARBA" id="ARBA00004141"/>
    </source>
</evidence>
<dbReference type="EMBL" id="KZ345155">
    <property type="protein sequence ID" value="PIO75302.1"/>
    <property type="molecule type" value="Genomic_DNA"/>
</dbReference>
<dbReference type="GO" id="GO:0030322">
    <property type="term" value="P:stabilization of membrane potential"/>
    <property type="evidence" value="ECO:0007669"/>
    <property type="project" value="TreeGrafter"/>
</dbReference>
<feature type="transmembrane region" description="Helical" evidence="8">
    <location>
        <begin position="83"/>
        <end position="101"/>
    </location>
</feature>
<dbReference type="Gene3D" id="1.10.287.70">
    <property type="match status" value="1"/>
</dbReference>
<dbReference type="PANTHER" id="PTHR11003:SF345">
    <property type="entry name" value="TWIK FAMILY OF POTASSIUM CHANNELS PROTEIN 18"/>
    <property type="match status" value="1"/>
</dbReference>
<dbReference type="GO" id="GO:0015271">
    <property type="term" value="F:outward rectifier potassium channel activity"/>
    <property type="evidence" value="ECO:0007669"/>
    <property type="project" value="TreeGrafter"/>
</dbReference>
<evidence type="ECO:0000256" key="5">
    <source>
        <dbReference type="ARBA" id="ARBA00023065"/>
    </source>
</evidence>
<reference evidence="10 11" key="1">
    <citation type="submission" date="2015-09" db="EMBL/GenBank/DDBJ databases">
        <title>Draft genome of the parasitic nematode Teladorsagia circumcincta isolate WARC Sus (inbred).</title>
        <authorList>
            <person name="Mitreva M."/>
        </authorList>
    </citation>
    <scope>NUCLEOTIDE SEQUENCE [LARGE SCALE GENOMIC DNA]</scope>
    <source>
        <strain evidence="10 11">S</strain>
    </source>
</reference>
<organism evidence="10 11">
    <name type="scientific">Teladorsagia circumcincta</name>
    <name type="common">Brown stomach worm</name>
    <name type="synonym">Ostertagia circumcincta</name>
    <dbReference type="NCBI Taxonomy" id="45464"/>
    <lineage>
        <taxon>Eukaryota</taxon>
        <taxon>Metazoa</taxon>
        <taxon>Ecdysozoa</taxon>
        <taxon>Nematoda</taxon>
        <taxon>Chromadorea</taxon>
        <taxon>Rhabditida</taxon>
        <taxon>Rhabditina</taxon>
        <taxon>Rhabditomorpha</taxon>
        <taxon>Strongyloidea</taxon>
        <taxon>Trichostrongylidae</taxon>
        <taxon>Teladorsagia</taxon>
    </lineage>
</organism>
<dbReference type="InterPro" id="IPR013099">
    <property type="entry name" value="K_chnl_dom"/>
</dbReference>
<feature type="transmembrane region" description="Helical" evidence="8">
    <location>
        <begin position="52"/>
        <end position="71"/>
    </location>
</feature>
<dbReference type="GO" id="GO:0022841">
    <property type="term" value="F:potassium ion leak channel activity"/>
    <property type="evidence" value="ECO:0007669"/>
    <property type="project" value="TreeGrafter"/>
</dbReference>
<dbReference type="GO" id="GO:0005886">
    <property type="term" value="C:plasma membrane"/>
    <property type="evidence" value="ECO:0007669"/>
    <property type="project" value="TreeGrafter"/>
</dbReference>
<evidence type="ECO:0000259" key="9">
    <source>
        <dbReference type="Pfam" id="PF07885"/>
    </source>
</evidence>
<feature type="domain" description="Potassium channel" evidence="9">
    <location>
        <begin position="30"/>
        <end position="105"/>
    </location>
</feature>
<evidence type="ECO:0000256" key="8">
    <source>
        <dbReference type="SAM" id="Phobius"/>
    </source>
</evidence>
<accession>A0A2G9V004</accession>
<evidence type="ECO:0000313" key="10">
    <source>
        <dbReference type="EMBL" id="PIO75302.1"/>
    </source>
</evidence>
<gene>
    <name evidence="10" type="ORF">TELCIR_02643</name>
</gene>
<comment type="subcellular location">
    <subcellularLocation>
        <location evidence="1">Membrane</location>
        <topology evidence="1">Multi-pass membrane protein</topology>
    </subcellularLocation>
</comment>
<feature type="transmembrane region" description="Helical" evidence="8">
    <location>
        <begin position="12"/>
        <end position="40"/>
    </location>
</feature>
<dbReference type="SUPFAM" id="SSF81324">
    <property type="entry name" value="Voltage-gated potassium channels"/>
    <property type="match status" value="1"/>
</dbReference>
<evidence type="ECO:0000256" key="6">
    <source>
        <dbReference type="ARBA" id="ARBA00023136"/>
    </source>
</evidence>
<sequence>MNDSVSQEHLMLSLIIIASLPYIIISMLSILYVMGGAAAFSLIDDSIAKIDYASRCFFVFSTLTTIGYGNVTPGNSMSKIFCMIYVGIGIPLLLLALTNIGRLFAEVYWTLTLSVFSDLLRFHYHYRFW</sequence>
<evidence type="ECO:0000256" key="2">
    <source>
        <dbReference type="ARBA" id="ARBA00022448"/>
    </source>
</evidence>
<evidence type="ECO:0000313" key="11">
    <source>
        <dbReference type="Proteomes" id="UP000230423"/>
    </source>
</evidence>
<evidence type="ECO:0000256" key="4">
    <source>
        <dbReference type="ARBA" id="ARBA00022989"/>
    </source>
</evidence>
<protein>
    <submittedName>
        <fullName evidence="10">Ion channel</fullName>
    </submittedName>
</protein>
<keyword evidence="11" id="KW-1185">Reference proteome</keyword>
<proteinExistence type="predicted"/>
<evidence type="ECO:0000256" key="3">
    <source>
        <dbReference type="ARBA" id="ARBA00022692"/>
    </source>
</evidence>
<keyword evidence="4 8" id="KW-1133">Transmembrane helix</keyword>
<dbReference type="Proteomes" id="UP000230423">
    <property type="component" value="Unassembled WGS sequence"/>
</dbReference>